<comment type="caution">
    <text evidence="1">The sequence shown here is derived from an EMBL/GenBank/DDBJ whole genome shotgun (WGS) entry which is preliminary data.</text>
</comment>
<keyword evidence="2" id="KW-1185">Reference proteome</keyword>
<gene>
    <name evidence="1" type="ORF">DUI87_08454</name>
</gene>
<evidence type="ECO:0000313" key="2">
    <source>
        <dbReference type="Proteomes" id="UP000269221"/>
    </source>
</evidence>
<accession>A0A3M0KSG6</accession>
<dbReference type="EMBL" id="QRBI01000104">
    <property type="protein sequence ID" value="RMC16239.1"/>
    <property type="molecule type" value="Genomic_DNA"/>
</dbReference>
<organism evidence="1 2">
    <name type="scientific">Hirundo rustica rustica</name>
    <dbReference type="NCBI Taxonomy" id="333673"/>
    <lineage>
        <taxon>Eukaryota</taxon>
        <taxon>Metazoa</taxon>
        <taxon>Chordata</taxon>
        <taxon>Craniata</taxon>
        <taxon>Vertebrata</taxon>
        <taxon>Euteleostomi</taxon>
        <taxon>Archelosauria</taxon>
        <taxon>Archosauria</taxon>
        <taxon>Dinosauria</taxon>
        <taxon>Saurischia</taxon>
        <taxon>Theropoda</taxon>
        <taxon>Coelurosauria</taxon>
        <taxon>Aves</taxon>
        <taxon>Neognathae</taxon>
        <taxon>Neoaves</taxon>
        <taxon>Telluraves</taxon>
        <taxon>Australaves</taxon>
        <taxon>Passeriformes</taxon>
        <taxon>Sylvioidea</taxon>
        <taxon>Hirundinidae</taxon>
        <taxon>Hirundo</taxon>
    </lineage>
</organism>
<dbReference type="Proteomes" id="UP000269221">
    <property type="component" value="Unassembled WGS sequence"/>
</dbReference>
<evidence type="ECO:0000313" key="1">
    <source>
        <dbReference type="EMBL" id="RMC16239.1"/>
    </source>
</evidence>
<dbReference type="AlphaFoldDB" id="A0A3M0KSG6"/>
<reference evidence="1 2" key="1">
    <citation type="submission" date="2018-07" db="EMBL/GenBank/DDBJ databases">
        <title>A high quality draft genome assembly of the barn swallow (H. rustica rustica).</title>
        <authorList>
            <person name="Formenti G."/>
            <person name="Chiara M."/>
            <person name="Poveda L."/>
            <person name="Francoijs K.-J."/>
            <person name="Bonisoli-Alquati A."/>
            <person name="Canova L."/>
            <person name="Gianfranceschi L."/>
            <person name="Horner D.S."/>
            <person name="Saino N."/>
        </authorList>
    </citation>
    <scope>NUCLEOTIDE SEQUENCE [LARGE SCALE GENOMIC DNA]</scope>
    <source>
        <strain evidence="1">Chelidonia</strain>
        <tissue evidence="1">Blood</tissue>
    </source>
</reference>
<name>A0A3M0KSG6_HIRRU</name>
<protein>
    <submittedName>
        <fullName evidence="1">Uncharacterized protein</fullName>
    </submittedName>
</protein>
<dbReference type="OrthoDB" id="10575216at2759"/>
<sequence length="118" mass="13475">MIKEILDKHKHVRAAYREWKNRQVAWEESRVIVQEATDQVKKAKTPGELSLSRDVKGQASRSEEVLAQDMLSFGNPPVWTVGMKTPGSKFADDTKLCGADDMLEGRDAIQRDLHRPEW</sequence>
<proteinExistence type="predicted"/>